<feature type="region of interest" description="Disordered" evidence="14">
    <location>
        <begin position="924"/>
        <end position="1037"/>
    </location>
</feature>
<feature type="compositionally biased region" description="Basic and acidic residues" evidence="14">
    <location>
        <begin position="263"/>
        <end position="272"/>
    </location>
</feature>
<feature type="region of interest" description="Disordered" evidence="14">
    <location>
        <begin position="1364"/>
        <end position="1384"/>
    </location>
</feature>
<evidence type="ECO:0000256" key="6">
    <source>
        <dbReference type="ARBA" id="ARBA00022853"/>
    </source>
</evidence>
<evidence type="ECO:0000256" key="2">
    <source>
        <dbReference type="ARBA" id="ARBA00012182"/>
    </source>
</evidence>
<feature type="compositionally biased region" description="Polar residues" evidence="14">
    <location>
        <begin position="1023"/>
        <end position="1032"/>
    </location>
</feature>
<evidence type="ECO:0000313" key="17">
    <source>
        <dbReference type="EMBL" id="KAL2652008.1"/>
    </source>
</evidence>
<feature type="compositionally biased region" description="Polar residues" evidence="14">
    <location>
        <begin position="1866"/>
        <end position="1891"/>
    </location>
</feature>
<dbReference type="PROSITE" id="PS50868">
    <property type="entry name" value="POST_SET"/>
    <property type="match status" value="1"/>
</dbReference>
<feature type="region of interest" description="Disordered" evidence="14">
    <location>
        <begin position="338"/>
        <end position="387"/>
    </location>
</feature>
<feature type="compositionally biased region" description="Polar residues" evidence="14">
    <location>
        <begin position="346"/>
        <end position="363"/>
    </location>
</feature>
<feature type="compositionally biased region" description="Polar residues" evidence="14">
    <location>
        <begin position="218"/>
        <end position="230"/>
    </location>
</feature>
<feature type="region of interest" description="Disordered" evidence="14">
    <location>
        <begin position="1"/>
        <end position="154"/>
    </location>
</feature>
<dbReference type="Pfam" id="PF00856">
    <property type="entry name" value="SET"/>
    <property type="match status" value="1"/>
</dbReference>
<feature type="compositionally biased region" description="Basic and acidic residues" evidence="14">
    <location>
        <begin position="1676"/>
        <end position="1688"/>
    </location>
</feature>
<evidence type="ECO:0000256" key="5">
    <source>
        <dbReference type="ARBA" id="ARBA00022691"/>
    </source>
</evidence>
<feature type="compositionally biased region" description="Acidic residues" evidence="14">
    <location>
        <begin position="17"/>
        <end position="27"/>
    </location>
</feature>
<evidence type="ECO:0000256" key="9">
    <source>
        <dbReference type="ARBA" id="ARBA00023163"/>
    </source>
</evidence>
<dbReference type="InterPro" id="IPR046341">
    <property type="entry name" value="SET_dom_sf"/>
</dbReference>
<dbReference type="SUPFAM" id="SSF82199">
    <property type="entry name" value="SET domain"/>
    <property type="match status" value="1"/>
</dbReference>
<evidence type="ECO:0000256" key="7">
    <source>
        <dbReference type="ARBA" id="ARBA00022884"/>
    </source>
</evidence>
<feature type="compositionally biased region" description="Polar residues" evidence="14">
    <location>
        <begin position="569"/>
        <end position="591"/>
    </location>
</feature>
<comment type="catalytic activity">
    <reaction evidence="12">
        <text>N(6)-methyl-L-lysyl(4)-[histone H3] + S-adenosyl-L-methionine = N(6),N(6)-dimethyl-L-lysyl(4)-[histone H3] + S-adenosyl-L-homocysteine + H(+)</text>
        <dbReference type="Rhea" id="RHEA:60268"/>
        <dbReference type="Rhea" id="RHEA-COMP:15540"/>
        <dbReference type="Rhea" id="RHEA-COMP:15543"/>
        <dbReference type="ChEBI" id="CHEBI:15378"/>
        <dbReference type="ChEBI" id="CHEBI:57856"/>
        <dbReference type="ChEBI" id="CHEBI:59789"/>
        <dbReference type="ChEBI" id="CHEBI:61929"/>
        <dbReference type="ChEBI" id="CHEBI:61976"/>
    </reaction>
</comment>
<keyword evidence="18" id="KW-1185">Reference proteome</keyword>
<feature type="region of interest" description="Disordered" evidence="14">
    <location>
        <begin position="1865"/>
        <end position="1911"/>
    </location>
</feature>
<keyword evidence="3" id="KW-0489">Methyltransferase</keyword>
<evidence type="ECO:0000256" key="8">
    <source>
        <dbReference type="ARBA" id="ARBA00023015"/>
    </source>
</evidence>
<feature type="domain" description="SET" evidence="15">
    <location>
        <begin position="2071"/>
        <end position="2188"/>
    </location>
</feature>
<keyword evidence="9" id="KW-0804">Transcription</keyword>
<evidence type="ECO:0000256" key="12">
    <source>
        <dbReference type="ARBA" id="ARBA00047583"/>
    </source>
</evidence>
<comment type="subcellular location">
    <subcellularLocation>
        <location evidence="1">Nucleus</location>
    </subcellularLocation>
</comment>
<gene>
    <name evidence="17" type="ORF">R1flu_020136</name>
</gene>
<keyword evidence="5" id="KW-0949">S-adenosyl-L-methionine</keyword>
<evidence type="ECO:0000313" key="18">
    <source>
        <dbReference type="Proteomes" id="UP001605036"/>
    </source>
</evidence>
<dbReference type="Proteomes" id="UP001605036">
    <property type="component" value="Unassembled WGS sequence"/>
</dbReference>
<dbReference type="InterPro" id="IPR037841">
    <property type="entry name" value="SET_SETD1A/B"/>
</dbReference>
<feature type="compositionally biased region" description="Basic and acidic residues" evidence="14">
    <location>
        <begin position="28"/>
        <end position="38"/>
    </location>
</feature>
<protein>
    <recommendedName>
        <fullName evidence="2">[histone H3]-lysine(4) N-trimethyltransferase</fullName>
        <ecNumber evidence="2">2.1.1.354</ecNumber>
    </recommendedName>
</protein>
<feature type="region of interest" description="Disordered" evidence="14">
    <location>
        <begin position="218"/>
        <end position="272"/>
    </location>
</feature>
<feature type="region of interest" description="Disordered" evidence="14">
    <location>
        <begin position="1476"/>
        <end position="1516"/>
    </location>
</feature>
<feature type="compositionally biased region" description="Basic and acidic residues" evidence="14">
    <location>
        <begin position="1734"/>
        <end position="1748"/>
    </location>
</feature>
<dbReference type="Gene3D" id="2.170.270.10">
    <property type="entry name" value="SET domain"/>
    <property type="match status" value="1"/>
</dbReference>
<dbReference type="EC" id="2.1.1.354" evidence="2"/>
<dbReference type="PROSITE" id="PS50280">
    <property type="entry name" value="SET"/>
    <property type="match status" value="1"/>
</dbReference>
<sequence length="2210" mass="242802">MKGDPNIADRWQLWSGDDAEERIEWEESGGREEDRRQSSESNSKWGWPAGRSVERSQDPFDQRSSQRKDALFETRSKHYSSRELSSERKKNYSSRGFSSERSRDCNQERSRSREQSNEEEWHTRSNFTRYGRSGERNPSSKNEDGRGRFSVSAPFESRLRTFDGEVEELSDRGMLNYSRDRQERRSFVQPSSRFGAHSSRDRFPGLTVLEKQSDIRETYQNQSLQASGTRSVAKDAERNGARGKLNLKRSRDFSDDLSTGRKGSRELSESRSLKRTMSVFSRLSWGSDREDNRSALSFGMPGVRSPPTSRTELLHDKYRVNEVCKDQADHLSRSAVETKCSGHSVEGTSPKTFSNLSDTSSGAEPSRERLLSQEVDNDRHTKFGGTNKRTATDEITVAEESNLLETRGLDVNIPVVLESNNCNSAFTVDNKRDEKPDIVSTKGIHGEAALSLAGVEEGLPNSDAHSVANELAGKLSCPAETRLCGISSAQCLSSSAVQDASAVPQVPNQVPVAERLNGGKGKVPINTSKPTDAVHTITSSRYEALSGDPTGNRRDYPTSAAVLPAFSLPNPSGRSNKYGYSSGEPNRNSPETEPLAAPGPFSEWFYGNNMGGTSGPHPLVQLHDGMLSGFLPSDLPIYRAENMNESKILKSVCDEAKLVEYCPPQENVPFTYPGNTSGPHQQPASSWQPTYQDNLENVWNSTSFPPHYSVGGPSAPSNSGVPCVFLSTTEANCQTTAYHPASGDILNPGFLPGSNHQSATTHVSAPGGLQWTLLPVNPAAPANHLPGIPVEYGGLVEGGSFLQNGSSMPPIPRHPPTFRPGAIGISVSSRQSGEGSFPDVTVDGQEDQVWREARWKYPGLNGLEGPFSLTELSNWLLSGQLYSSLKIEDSWGDVGPIVLEKLVSVARSGSLAYLLSKKSSEHQFLGQRYSQDTETQPKRGSAKETISRVAASVSMVRHKRSDLAASENSGTESRKEIGGQGSDDQSPQEDMSRPPGFESCPPGFEFVRSPRRSAARSEESPRLWQTSPPSHSRTLRALDESSMAVVASESKTDYNSRLPSDVLPESNGINKKRTTPWASDVDVPQCPSIQSGPEFTDSKHRPSSASVKVEDQSFKRHSPMEKSRSSDCNGVVSVGTEREFLKLRNVNSGRDFAIPVKRLSLESKSGRGLALPVKRPRCEPKLNSLSISTASRPSRVPAKSSDRQGGAGLCGPAITPGKIALDKAELSPQVRPGSSLQSGLGTEADNDFVRKELKQSGEAQKDVAACEESSGIFGRLQKILKQQVRAWRIKRRKSDLSSLIVGVAGNSKERKLKAVASNKKGRSLKESSITAARKRPQLVERLSVDDRREILQGLVRKSRLQNHFHMEDGTESTRNQRNTKQSDVRSMVDREVAVKAGVSHQLETASWEEARNENEKIIFHLEDRTAAHIRDENSPRNLKVAGEKSSSCLQKYSRTRKKVKGRQVLAPEEVTTVVKSSVPVDKSGDQEKSSSHHSPAIFRDEAVPSGREKPNLEKDESSAAKELLALSFRTDGNPVCLDFFQASFQKEYDMCKEVDHPEDEMGGQISESLVLGEPGYTRQTEGFIPMEEDGPVGPTKNPCTVESEPQQNEVAFRKKSADLEALGDLRLKAVDVVPTDLSEKQERLRRKVYVVKGIMKVKKKKKSEREQQTKNLNPPCKEKKISVSDRKAGAQKSAASKDPSGFDHHIRNQVMVSGIGQKHVSCEVFSGSPKKVSGRRDASHDKNGDSQKRSVPVPGDVAEASEERETLNYEMEIGRCMRDGEKILEDDEVPPGSSLRDDDLSTSDKVPLGAPVSKIGAARGIELMGKQEASLAGLSSGRVEVMPKVLVNSEYTVSVLKKHYSMAVDSGQSEGPSESLTAGNGQTLSEMSSEDSVPCPKSEQRSGESTQLRGRLRNLHARQPVPDSYQSGEIIAQTQTSDSARHCVGDSVIGHVKDQRESHTFTSEGCARCCVDGWEWRKSGGKKMRKANGVQAKKLAASLGGNGLSKSRGGVGLMKQTAEVVNGSTGPRAIPKLPFCSPHSARTNRAALRKLAIAAEGSDVLKLSQLMARKKRLKFQRSEIHEWGLIALDPIDPEDFVIEYVGELIRTKISDIREHRYEAMGIGSSYLFRIDDELVVDATKRGGLARFINHSCDPNCYTKIITVDGEKKVVIYSKRYIRAGEELTYDYKFPREEKKIPCFCGAAKCRGFMN</sequence>
<keyword evidence="8" id="KW-0805">Transcription regulation</keyword>
<comment type="catalytic activity">
    <reaction evidence="13">
        <text>N(6),N(6)-dimethyl-L-lysyl(4)-[histone H3] + S-adenosyl-L-methionine = N(6),N(6),N(6)-trimethyl-L-lysyl(4)-[histone H3] + S-adenosyl-L-homocysteine + H(+)</text>
        <dbReference type="Rhea" id="RHEA:60272"/>
        <dbReference type="Rhea" id="RHEA-COMP:15537"/>
        <dbReference type="Rhea" id="RHEA-COMP:15540"/>
        <dbReference type="ChEBI" id="CHEBI:15378"/>
        <dbReference type="ChEBI" id="CHEBI:57856"/>
        <dbReference type="ChEBI" id="CHEBI:59789"/>
        <dbReference type="ChEBI" id="CHEBI:61961"/>
        <dbReference type="ChEBI" id="CHEBI:61976"/>
    </reaction>
</comment>
<feature type="region of interest" description="Disordered" evidence="14">
    <location>
        <begin position="1656"/>
        <end position="1704"/>
    </location>
</feature>
<dbReference type="GO" id="GO:0032259">
    <property type="term" value="P:methylation"/>
    <property type="evidence" value="ECO:0007669"/>
    <property type="project" value="UniProtKB-KW"/>
</dbReference>
<feature type="region of interest" description="Disordered" evidence="14">
    <location>
        <begin position="173"/>
        <end position="200"/>
    </location>
</feature>
<evidence type="ECO:0000256" key="1">
    <source>
        <dbReference type="ARBA" id="ARBA00004123"/>
    </source>
</evidence>
<organism evidence="17 18">
    <name type="scientific">Riccia fluitans</name>
    <dbReference type="NCBI Taxonomy" id="41844"/>
    <lineage>
        <taxon>Eukaryota</taxon>
        <taxon>Viridiplantae</taxon>
        <taxon>Streptophyta</taxon>
        <taxon>Embryophyta</taxon>
        <taxon>Marchantiophyta</taxon>
        <taxon>Marchantiopsida</taxon>
        <taxon>Marchantiidae</taxon>
        <taxon>Marchantiales</taxon>
        <taxon>Ricciaceae</taxon>
        <taxon>Riccia</taxon>
    </lineage>
</organism>
<dbReference type="InterPro" id="IPR044570">
    <property type="entry name" value="Set1-like"/>
</dbReference>
<comment type="caution">
    <text evidence="17">The sequence shown here is derived from an EMBL/GenBank/DDBJ whole genome shotgun (WGS) entry which is preliminary data.</text>
</comment>
<feature type="compositionally biased region" description="Polar residues" evidence="14">
    <location>
        <begin position="1183"/>
        <end position="1192"/>
    </location>
</feature>
<feature type="region of interest" description="Disordered" evidence="14">
    <location>
        <begin position="1182"/>
        <end position="1210"/>
    </location>
</feature>
<feature type="compositionally biased region" description="Basic and acidic residues" evidence="14">
    <location>
        <begin position="365"/>
        <end position="381"/>
    </location>
</feature>
<evidence type="ECO:0000259" key="16">
    <source>
        <dbReference type="PROSITE" id="PS50868"/>
    </source>
</evidence>
<dbReference type="PANTHER" id="PTHR45814">
    <property type="entry name" value="HISTONE-LYSINE N-METHYLTRANSFERASE SETD1"/>
    <property type="match status" value="1"/>
</dbReference>
<comment type="catalytic activity">
    <reaction evidence="11">
        <text>L-lysyl(4)-[histone H3] + 3 S-adenosyl-L-methionine = N(6),N(6),N(6)-trimethyl-L-lysyl(4)-[histone H3] + 3 S-adenosyl-L-homocysteine + 3 H(+)</text>
        <dbReference type="Rhea" id="RHEA:60260"/>
        <dbReference type="Rhea" id="RHEA-COMP:15537"/>
        <dbReference type="Rhea" id="RHEA-COMP:15547"/>
        <dbReference type="ChEBI" id="CHEBI:15378"/>
        <dbReference type="ChEBI" id="CHEBI:29969"/>
        <dbReference type="ChEBI" id="CHEBI:57856"/>
        <dbReference type="ChEBI" id="CHEBI:59789"/>
        <dbReference type="ChEBI" id="CHEBI:61961"/>
        <dbReference type="EC" id="2.1.1.354"/>
    </reaction>
</comment>
<name>A0ABD1ZKX2_9MARC</name>
<evidence type="ECO:0000256" key="11">
    <source>
        <dbReference type="ARBA" id="ARBA00047571"/>
    </source>
</evidence>
<dbReference type="SMART" id="SM00317">
    <property type="entry name" value="SET"/>
    <property type="match status" value="1"/>
</dbReference>
<proteinExistence type="predicted"/>
<evidence type="ECO:0000256" key="14">
    <source>
        <dbReference type="SAM" id="MobiDB-lite"/>
    </source>
</evidence>
<accession>A0ABD1ZKX2</accession>
<dbReference type="SMART" id="SM00508">
    <property type="entry name" value="PostSET"/>
    <property type="match status" value="1"/>
</dbReference>
<feature type="compositionally biased region" description="Basic and acidic residues" evidence="14">
    <location>
        <begin position="52"/>
        <end position="90"/>
    </location>
</feature>
<feature type="region of interest" description="Disordered" evidence="14">
    <location>
        <begin position="563"/>
        <end position="595"/>
    </location>
</feature>
<keyword evidence="6" id="KW-0156">Chromatin regulator</keyword>
<dbReference type="InterPro" id="IPR001214">
    <property type="entry name" value="SET_dom"/>
</dbReference>
<feature type="compositionally biased region" description="Basic and acidic residues" evidence="14">
    <location>
        <begin position="935"/>
        <end position="946"/>
    </location>
</feature>
<dbReference type="InterPro" id="IPR003616">
    <property type="entry name" value="Post-SET_dom"/>
</dbReference>
<dbReference type="EMBL" id="JBHFFA010000001">
    <property type="protein sequence ID" value="KAL2652008.1"/>
    <property type="molecule type" value="Genomic_DNA"/>
</dbReference>
<evidence type="ECO:0000259" key="15">
    <source>
        <dbReference type="PROSITE" id="PS50280"/>
    </source>
</evidence>
<feature type="region of interest" description="Disordered" evidence="14">
    <location>
        <begin position="1054"/>
        <end position="1130"/>
    </location>
</feature>
<feature type="region of interest" description="Disordered" evidence="14">
    <location>
        <begin position="1726"/>
        <end position="1762"/>
    </location>
</feature>
<dbReference type="GO" id="GO:0003723">
    <property type="term" value="F:RNA binding"/>
    <property type="evidence" value="ECO:0007669"/>
    <property type="project" value="UniProtKB-KW"/>
</dbReference>
<dbReference type="GO" id="GO:0005634">
    <property type="term" value="C:nucleus"/>
    <property type="evidence" value="ECO:0007669"/>
    <property type="project" value="UniProtKB-SubCell"/>
</dbReference>
<reference evidence="17 18" key="1">
    <citation type="submission" date="2024-09" db="EMBL/GenBank/DDBJ databases">
        <title>Chromosome-scale assembly of Riccia fluitans.</title>
        <authorList>
            <person name="Paukszto L."/>
            <person name="Sawicki J."/>
            <person name="Karawczyk K."/>
            <person name="Piernik-Szablinska J."/>
            <person name="Szczecinska M."/>
            <person name="Mazdziarz M."/>
        </authorList>
    </citation>
    <scope>NUCLEOTIDE SEQUENCE [LARGE SCALE GENOMIC DNA]</scope>
    <source>
        <strain evidence="17">Rf_01</strain>
        <tissue evidence="17">Aerial parts of the thallus</tissue>
    </source>
</reference>
<evidence type="ECO:0000256" key="4">
    <source>
        <dbReference type="ARBA" id="ARBA00022679"/>
    </source>
</evidence>
<dbReference type="GO" id="GO:0140999">
    <property type="term" value="F:histone H3K4 trimethyltransferase activity"/>
    <property type="evidence" value="ECO:0007669"/>
    <property type="project" value="UniProtKB-EC"/>
</dbReference>
<evidence type="ECO:0000256" key="3">
    <source>
        <dbReference type="ARBA" id="ARBA00022603"/>
    </source>
</evidence>
<feature type="compositionally biased region" description="Basic and acidic residues" evidence="14">
    <location>
        <begin position="1498"/>
        <end position="1516"/>
    </location>
</feature>
<feature type="domain" description="Post-SET" evidence="16">
    <location>
        <begin position="2194"/>
        <end position="2210"/>
    </location>
</feature>
<keyword evidence="10" id="KW-0539">Nucleus</keyword>
<feature type="region of interest" description="Disordered" evidence="14">
    <location>
        <begin position="1780"/>
        <end position="1807"/>
    </location>
</feature>
<feature type="compositionally biased region" description="Basic and acidic residues" evidence="14">
    <location>
        <begin position="98"/>
        <end position="123"/>
    </location>
</feature>
<keyword evidence="4" id="KW-0808">Transferase</keyword>
<dbReference type="CDD" id="cd19169">
    <property type="entry name" value="SET_SETD1"/>
    <property type="match status" value="1"/>
</dbReference>
<feature type="compositionally biased region" description="Basic and acidic residues" evidence="14">
    <location>
        <begin position="1108"/>
        <end position="1125"/>
    </location>
</feature>
<evidence type="ECO:0000256" key="13">
    <source>
        <dbReference type="ARBA" id="ARBA00049129"/>
    </source>
</evidence>
<dbReference type="PANTHER" id="PTHR45814:SF2">
    <property type="entry name" value="HISTONE-LYSINE N-METHYLTRANSFERASE SETD1"/>
    <property type="match status" value="1"/>
</dbReference>
<evidence type="ECO:0000256" key="10">
    <source>
        <dbReference type="ARBA" id="ARBA00023242"/>
    </source>
</evidence>
<keyword evidence="7" id="KW-0694">RNA-binding</keyword>